<dbReference type="Proteomes" id="UP001189429">
    <property type="component" value="Unassembled WGS sequence"/>
</dbReference>
<dbReference type="EMBL" id="CAUYUJ010021926">
    <property type="protein sequence ID" value="CAK0907851.1"/>
    <property type="molecule type" value="Genomic_DNA"/>
</dbReference>
<sequence length="129" mass="13735">MLLVGRILGGISTSLLFSVFDSWLVSESQRHGFSGEQLGSTFSLAYFGSSVAAIAAGQLGEVAANLLPLTEVGGGFYYGGYMWGATEVRLCLPRGRPISSLSLSLSLALSLSLFPFRPSLRPVGWRRCA</sequence>
<comment type="subcellular location">
    <subcellularLocation>
        <location evidence="1">Cell membrane</location>
        <topology evidence="1">Multi-pass membrane protein</topology>
    </subcellularLocation>
</comment>
<accession>A0ABN9Y5M4</accession>
<comment type="caution">
    <text evidence="7">The sequence shown here is derived from an EMBL/GenBank/DDBJ whole genome shotgun (WGS) entry which is preliminary data.</text>
</comment>
<keyword evidence="8" id="KW-1185">Reference proteome</keyword>
<dbReference type="PANTHER" id="PTHR23516">
    <property type="entry name" value="SAM (S-ADENOSYL METHIONINE) TRANSPORTER"/>
    <property type="match status" value="1"/>
</dbReference>
<keyword evidence="5" id="KW-1133">Transmembrane helix</keyword>
<evidence type="ECO:0000256" key="6">
    <source>
        <dbReference type="ARBA" id="ARBA00023136"/>
    </source>
</evidence>
<keyword evidence="4" id="KW-0812">Transmembrane</keyword>
<evidence type="ECO:0000256" key="3">
    <source>
        <dbReference type="ARBA" id="ARBA00022475"/>
    </source>
</evidence>
<evidence type="ECO:0000256" key="5">
    <source>
        <dbReference type="ARBA" id="ARBA00022989"/>
    </source>
</evidence>
<evidence type="ECO:0000256" key="4">
    <source>
        <dbReference type="ARBA" id="ARBA00022692"/>
    </source>
</evidence>
<gene>
    <name evidence="7" type="ORF">PCOR1329_LOCUS82731</name>
</gene>
<name>A0ABN9Y5M4_9DINO</name>
<evidence type="ECO:0000256" key="2">
    <source>
        <dbReference type="ARBA" id="ARBA00022448"/>
    </source>
</evidence>
<dbReference type="InterPro" id="IPR008509">
    <property type="entry name" value="MOT2/MFSD5"/>
</dbReference>
<evidence type="ECO:0000313" key="8">
    <source>
        <dbReference type="Proteomes" id="UP001189429"/>
    </source>
</evidence>
<evidence type="ECO:0008006" key="9">
    <source>
        <dbReference type="Google" id="ProtNLM"/>
    </source>
</evidence>
<evidence type="ECO:0000256" key="1">
    <source>
        <dbReference type="ARBA" id="ARBA00004651"/>
    </source>
</evidence>
<reference evidence="7" key="1">
    <citation type="submission" date="2023-10" db="EMBL/GenBank/DDBJ databases">
        <authorList>
            <person name="Chen Y."/>
            <person name="Shah S."/>
            <person name="Dougan E. K."/>
            <person name="Thang M."/>
            <person name="Chan C."/>
        </authorList>
    </citation>
    <scope>NUCLEOTIDE SEQUENCE [LARGE SCALE GENOMIC DNA]</scope>
</reference>
<organism evidence="7 8">
    <name type="scientific">Prorocentrum cordatum</name>
    <dbReference type="NCBI Taxonomy" id="2364126"/>
    <lineage>
        <taxon>Eukaryota</taxon>
        <taxon>Sar</taxon>
        <taxon>Alveolata</taxon>
        <taxon>Dinophyceae</taxon>
        <taxon>Prorocentrales</taxon>
        <taxon>Prorocentraceae</taxon>
        <taxon>Prorocentrum</taxon>
    </lineage>
</organism>
<keyword evidence="6" id="KW-0472">Membrane</keyword>
<evidence type="ECO:0000313" key="7">
    <source>
        <dbReference type="EMBL" id="CAK0907851.1"/>
    </source>
</evidence>
<protein>
    <recommendedName>
        <fullName evidence="9">Major facilitator superfamily (MFS) profile domain-containing protein</fullName>
    </recommendedName>
</protein>
<keyword evidence="3" id="KW-1003">Cell membrane</keyword>
<dbReference type="Pfam" id="PF05631">
    <property type="entry name" value="MFS_5"/>
    <property type="match status" value="1"/>
</dbReference>
<dbReference type="PANTHER" id="PTHR23516:SF1">
    <property type="entry name" value="MOLYBDATE-ANION TRANSPORTER"/>
    <property type="match status" value="1"/>
</dbReference>
<proteinExistence type="predicted"/>
<keyword evidence="2" id="KW-0813">Transport</keyword>